<proteinExistence type="predicted"/>
<dbReference type="EMBL" id="JBEHCU010012872">
    <property type="protein sequence ID" value="KAL1375006.1"/>
    <property type="molecule type" value="Genomic_DNA"/>
</dbReference>
<accession>A0ABD1CF36</accession>
<feature type="signal peptide" evidence="2">
    <location>
        <begin position="1"/>
        <end position="17"/>
    </location>
</feature>
<evidence type="ECO:0000256" key="2">
    <source>
        <dbReference type="SAM" id="SignalP"/>
    </source>
</evidence>
<sequence length="189" mass="21633">MKQELVLLLLVLGWSSAVMVKQASQPVANPSKNSKRELPHGASEQLESSHLFDTHHSEAHHQYGNKLFKEVTITKNIPVPYPIKIDRHVAVPVQIPFPVAVQKKIPIVVERKIPIYVEKPIPVQVDRPFPYPLPIEVPVFHKVAVEVPKPYPVHVPSPYPVYIEKPMYVEAKRKRVTNSNKVKLMKHRH</sequence>
<gene>
    <name evidence="3" type="ORF">pipiens_004767</name>
</gene>
<dbReference type="AlphaFoldDB" id="A0ABD1CF36"/>
<name>A0ABD1CF36_CULPP</name>
<evidence type="ECO:0000256" key="1">
    <source>
        <dbReference type="SAM" id="MobiDB-lite"/>
    </source>
</evidence>
<evidence type="ECO:0008006" key="5">
    <source>
        <dbReference type="Google" id="ProtNLM"/>
    </source>
</evidence>
<organism evidence="3 4">
    <name type="scientific">Culex pipiens pipiens</name>
    <name type="common">Northern house mosquito</name>
    <dbReference type="NCBI Taxonomy" id="38569"/>
    <lineage>
        <taxon>Eukaryota</taxon>
        <taxon>Metazoa</taxon>
        <taxon>Ecdysozoa</taxon>
        <taxon>Arthropoda</taxon>
        <taxon>Hexapoda</taxon>
        <taxon>Insecta</taxon>
        <taxon>Pterygota</taxon>
        <taxon>Neoptera</taxon>
        <taxon>Endopterygota</taxon>
        <taxon>Diptera</taxon>
        <taxon>Nematocera</taxon>
        <taxon>Culicoidea</taxon>
        <taxon>Culicidae</taxon>
        <taxon>Culicinae</taxon>
        <taxon>Culicini</taxon>
        <taxon>Culex</taxon>
        <taxon>Culex</taxon>
    </lineage>
</organism>
<dbReference type="Proteomes" id="UP001562425">
    <property type="component" value="Unassembled WGS sequence"/>
</dbReference>
<evidence type="ECO:0000313" key="4">
    <source>
        <dbReference type="Proteomes" id="UP001562425"/>
    </source>
</evidence>
<keyword evidence="4" id="KW-1185">Reference proteome</keyword>
<evidence type="ECO:0000313" key="3">
    <source>
        <dbReference type="EMBL" id="KAL1375006.1"/>
    </source>
</evidence>
<feature type="region of interest" description="Disordered" evidence="1">
    <location>
        <begin position="25"/>
        <end position="44"/>
    </location>
</feature>
<keyword evidence="2" id="KW-0732">Signal</keyword>
<protein>
    <recommendedName>
        <fullName evidence="5">Cuticular protein</fullName>
    </recommendedName>
</protein>
<comment type="caution">
    <text evidence="3">The sequence shown here is derived from an EMBL/GenBank/DDBJ whole genome shotgun (WGS) entry which is preliminary data.</text>
</comment>
<reference evidence="3 4" key="1">
    <citation type="submission" date="2024-05" db="EMBL/GenBank/DDBJ databases">
        <title>Culex pipiens pipiens assembly and annotation.</title>
        <authorList>
            <person name="Alout H."/>
            <person name="Durand T."/>
        </authorList>
    </citation>
    <scope>NUCLEOTIDE SEQUENCE [LARGE SCALE GENOMIC DNA]</scope>
    <source>
        <strain evidence="3">HA-2024</strain>
        <tissue evidence="3">Whole body</tissue>
    </source>
</reference>
<feature type="chain" id="PRO_5044875147" description="Cuticular protein" evidence="2">
    <location>
        <begin position="18"/>
        <end position="189"/>
    </location>
</feature>